<keyword evidence="3" id="KW-1185">Reference proteome</keyword>
<evidence type="ECO:0000313" key="2">
    <source>
        <dbReference type="EMBL" id="CAJ0610690.1"/>
    </source>
</evidence>
<evidence type="ECO:0000259" key="1">
    <source>
        <dbReference type="Pfam" id="PF21598"/>
    </source>
</evidence>
<dbReference type="GO" id="GO:0003676">
    <property type="term" value="F:nucleic acid binding"/>
    <property type="evidence" value="ECO:0007669"/>
    <property type="project" value="InterPro"/>
</dbReference>
<feature type="domain" description="Restriction endonuclease PvuRts1 I-like N-terminal" evidence="1">
    <location>
        <begin position="9"/>
        <end position="121"/>
    </location>
</feature>
<protein>
    <recommendedName>
        <fullName evidence="1">Restriction endonuclease PvuRts1 I-like N-terminal domain-containing protein</fullName>
    </recommendedName>
</protein>
<dbReference type="GO" id="GO:0008168">
    <property type="term" value="F:methyltransferase activity"/>
    <property type="evidence" value="ECO:0007669"/>
    <property type="project" value="InterPro"/>
</dbReference>
<dbReference type="InterPro" id="IPR002052">
    <property type="entry name" value="DNA_methylase_N6_adenine_CS"/>
</dbReference>
<comment type="caution">
    <text evidence="2">The sequence shown here is derived from an EMBL/GenBank/DDBJ whole genome shotgun (WGS) entry which is preliminary data.</text>
</comment>
<dbReference type="EMBL" id="CATQJL010000357">
    <property type="protein sequence ID" value="CAJ0610690.1"/>
    <property type="molecule type" value="Genomic_DNA"/>
</dbReference>
<evidence type="ECO:0000313" key="3">
    <source>
        <dbReference type="Proteomes" id="UP001176961"/>
    </source>
</evidence>
<dbReference type="Pfam" id="PF21598">
    <property type="entry name" value="PvuRts1I-like_N"/>
    <property type="match status" value="1"/>
</dbReference>
<name>A0AA36HH24_CYLNA</name>
<dbReference type="InterPro" id="IPR048797">
    <property type="entry name" value="PvuRts1I-like_N"/>
</dbReference>
<dbReference type="Proteomes" id="UP001176961">
    <property type="component" value="Unassembled WGS sequence"/>
</dbReference>
<reference evidence="2" key="1">
    <citation type="submission" date="2023-07" db="EMBL/GenBank/DDBJ databases">
        <authorList>
            <consortium name="CYATHOMIX"/>
        </authorList>
    </citation>
    <scope>NUCLEOTIDE SEQUENCE</scope>
    <source>
        <strain evidence="2">N/A</strain>
    </source>
</reference>
<organism evidence="2 3">
    <name type="scientific">Cylicocyclus nassatus</name>
    <name type="common">Nematode worm</name>
    <dbReference type="NCBI Taxonomy" id="53992"/>
    <lineage>
        <taxon>Eukaryota</taxon>
        <taxon>Metazoa</taxon>
        <taxon>Ecdysozoa</taxon>
        <taxon>Nematoda</taxon>
        <taxon>Chromadorea</taxon>
        <taxon>Rhabditida</taxon>
        <taxon>Rhabditina</taxon>
        <taxon>Rhabditomorpha</taxon>
        <taxon>Strongyloidea</taxon>
        <taxon>Strongylidae</taxon>
        <taxon>Cylicocyclus</taxon>
    </lineage>
</organism>
<dbReference type="PROSITE" id="PS00092">
    <property type="entry name" value="N6_MTASE"/>
    <property type="match status" value="1"/>
</dbReference>
<proteinExistence type="predicted"/>
<accession>A0AA36HH24</accession>
<gene>
    <name evidence="2" type="ORF">CYNAS_LOCUS22673</name>
</gene>
<dbReference type="GO" id="GO:0032259">
    <property type="term" value="P:methylation"/>
    <property type="evidence" value="ECO:0007669"/>
    <property type="project" value="InterPro"/>
</dbReference>
<dbReference type="AlphaFoldDB" id="A0AA36HH24"/>
<sequence length="528" mass="61801">MTIDEKDLYWAKELNKHDHKIFEVEVINTIKLKLIEVLGNKFWNLKPSFQSYVLRDGGKRALIDFTFDALNVGLEVDEGHHNNQKEADAKREIDIFEAMASCGRSNFEIRRVDVTHGYEKKKHDINEFCELVKARVKENPVLKWDDEPGYVKYKVGDSIKFKDMFEFVTKSDLFNTLLHTTKWGKAKPGQKSKVEQIYEKFGLTCTKCSIQSTNPEKELSKLYPNQKFYIRRKDGWNLKGDANEVKNLSRVWYNKYSPDFKTIDMYTNEVDYSAEVGNKNEIQHIFIDKNGFVVYVGSYKVKGLGHIANVFKNKGYNVTTWDLIQRSYPLDKQQDFLNQNEKFDGDIVTNPPYNLAYEFVNKSLDMISNGNKVVMLLKLTFLEGKKRRRLFDTKQLKNVYVFTNRTACAKNGDEKEFDKGSAVAYAWFEWEKGYNGLPKIQYYAIFYLLKKRLNMIAYLIHPKGRSDWWVAADKKYEVAVGNVRRNYSTCFDEKYAMRFESEAAAREFINTMNDNIDRLCSTIVARDE</sequence>